<keyword evidence="5 7" id="KW-1133">Transmembrane helix</keyword>
<name>A0A100XHX7_MYCTH</name>
<dbReference type="EMBL" id="BCTB01000049">
    <property type="protein sequence ID" value="GAT16874.1"/>
    <property type="molecule type" value="Genomic_DNA"/>
</dbReference>
<evidence type="ECO:0000256" key="5">
    <source>
        <dbReference type="ARBA" id="ARBA00022989"/>
    </source>
</evidence>
<keyword evidence="4 7" id="KW-0812">Transmembrane</keyword>
<feature type="transmembrane region" description="Helical" evidence="7">
    <location>
        <begin position="12"/>
        <end position="32"/>
    </location>
</feature>
<keyword evidence="6 7" id="KW-0472">Membrane</keyword>
<gene>
    <name evidence="8" type="ORF">RMCT_3843</name>
</gene>
<dbReference type="RefSeq" id="WP_040546382.1">
    <property type="nucleotide sequence ID" value="NZ_BCTB01000049.1"/>
</dbReference>
<evidence type="ECO:0000256" key="1">
    <source>
        <dbReference type="ARBA" id="ARBA00004651"/>
    </source>
</evidence>
<dbReference type="AlphaFoldDB" id="A0A100XHX7"/>
<feature type="transmembrane region" description="Helical" evidence="7">
    <location>
        <begin position="76"/>
        <end position="92"/>
    </location>
</feature>
<dbReference type="PANTHER" id="PTHR33452">
    <property type="entry name" value="OXIDOREDUCTASE CATD-RELATED"/>
    <property type="match status" value="1"/>
</dbReference>
<proteinExistence type="inferred from homology"/>
<dbReference type="Pfam" id="PF07681">
    <property type="entry name" value="DoxX"/>
    <property type="match status" value="1"/>
</dbReference>
<evidence type="ECO:0000256" key="3">
    <source>
        <dbReference type="ARBA" id="ARBA00022475"/>
    </source>
</evidence>
<reference evidence="9" key="2">
    <citation type="submission" date="2016-02" db="EMBL/GenBank/DDBJ databases">
        <title>Draft genome sequence of five rapidly growing Mycobacterium species.</title>
        <authorList>
            <person name="Katahira K."/>
            <person name="Gotou Y."/>
            <person name="Iida K."/>
            <person name="Ogura Y."/>
            <person name="Hayashi T."/>
        </authorList>
    </citation>
    <scope>NUCLEOTIDE SEQUENCE [LARGE SCALE GENOMIC DNA]</scope>
    <source>
        <strain evidence="9">JCM6362</strain>
    </source>
</reference>
<dbReference type="OrthoDB" id="9808524at2"/>
<feature type="transmembrane region" description="Helical" evidence="7">
    <location>
        <begin position="112"/>
        <end position="132"/>
    </location>
</feature>
<dbReference type="Proteomes" id="UP000069654">
    <property type="component" value="Unassembled WGS sequence"/>
</dbReference>
<evidence type="ECO:0000313" key="9">
    <source>
        <dbReference type="Proteomes" id="UP000069654"/>
    </source>
</evidence>
<evidence type="ECO:0000256" key="4">
    <source>
        <dbReference type="ARBA" id="ARBA00022692"/>
    </source>
</evidence>
<dbReference type="GO" id="GO:0005886">
    <property type="term" value="C:plasma membrane"/>
    <property type="evidence" value="ECO:0007669"/>
    <property type="project" value="UniProtKB-SubCell"/>
</dbReference>
<protein>
    <submittedName>
        <fullName evidence="8">DoxX family protein</fullName>
    </submittedName>
</protein>
<dbReference type="PANTHER" id="PTHR33452:SF4">
    <property type="entry name" value="BLL4328 PROTEIN"/>
    <property type="match status" value="1"/>
</dbReference>
<evidence type="ECO:0000256" key="6">
    <source>
        <dbReference type="ARBA" id="ARBA00023136"/>
    </source>
</evidence>
<accession>A0A100XHX7</accession>
<reference evidence="8 9" key="1">
    <citation type="journal article" date="2016" name="Genome Announc.">
        <title>Draft Genome Sequences of Five Rapidly Growing Mycobacterium Species, M. thermoresistibile, M. fortuitum subsp. acetamidolyticum, M. canariasense, M. brisbanense, and M. novocastrense.</title>
        <authorList>
            <person name="Katahira K."/>
            <person name="Ogura Y."/>
            <person name="Gotoh Y."/>
            <person name="Hayashi T."/>
        </authorList>
    </citation>
    <scope>NUCLEOTIDE SEQUENCE [LARGE SCALE GENOMIC DNA]</scope>
    <source>
        <strain evidence="8 9">JCM6362</strain>
    </source>
</reference>
<keyword evidence="3" id="KW-1003">Cell membrane</keyword>
<feature type="transmembrane region" description="Helical" evidence="7">
    <location>
        <begin position="52"/>
        <end position="71"/>
    </location>
</feature>
<comment type="subcellular location">
    <subcellularLocation>
        <location evidence="1">Cell membrane</location>
        <topology evidence="1">Multi-pass membrane protein</topology>
    </subcellularLocation>
</comment>
<dbReference type="STRING" id="1797.RMCT_3843"/>
<dbReference type="InterPro" id="IPR032808">
    <property type="entry name" value="DoxX"/>
</dbReference>
<comment type="caution">
    <text evidence="8">The sequence shown here is derived from an EMBL/GenBank/DDBJ whole genome shotgun (WGS) entry which is preliminary data.</text>
</comment>
<organism evidence="8 9">
    <name type="scientific">Mycolicibacterium thermoresistibile</name>
    <name type="common">Mycobacterium thermoresistibile</name>
    <dbReference type="NCBI Taxonomy" id="1797"/>
    <lineage>
        <taxon>Bacteria</taxon>
        <taxon>Bacillati</taxon>
        <taxon>Actinomycetota</taxon>
        <taxon>Actinomycetes</taxon>
        <taxon>Mycobacteriales</taxon>
        <taxon>Mycobacteriaceae</taxon>
        <taxon>Mycolicibacterium</taxon>
    </lineage>
</organism>
<sequence>MTTTVDARLARLSTPALALFRIIIGLLFALHGAMKLFGWPHGESVPVGTWPVWWAGLIELIVGLLVTVGLFTRISAIIGSGQMAVAYFWMHWPPLEGEPTSFWPVVNGGEPALLYCFGFLLLAATGPGAWALDAMMRRRAPATA</sequence>
<evidence type="ECO:0000256" key="2">
    <source>
        <dbReference type="ARBA" id="ARBA00006679"/>
    </source>
</evidence>
<dbReference type="InterPro" id="IPR051907">
    <property type="entry name" value="DoxX-like_oxidoreductase"/>
</dbReference>
<evidence type="ECO:0000313" key="8">
    <source>
        <dbReference type="EMBL" id="GAT16874.1"/>
    </source>
</evidence>
<comment type="similarity">
    <text evidence="2">Belongs to the DoxX family.</text>
</comment>
<evidence type="ECO:0000256" key="7">
    <source>
        <dbReference type="SAM" id="Phobius"/>
    </source>
</evidence>